<evidence type="ECO:0000313" key="2">
    <source>
        <dbReference type="Proteomes" id="UP000433050"/>
    </source>
</evidence>
<evidence type="ECO:0008006" key="3">
    <source>
        <dbReference type="Google" id="ProtNLM"/>
    </source>
</evidence>
<dbReference type="Proteomes" id="UP000433050">
    <property type="component" value="Unassembled WGS sequence"/>
</dbReference>
<protein>
    <recommendedName>
        <fullName evidence="3">DUF883 domain-containing protein</fullName>
    </recommendedName>
</protein>
<organism evidence="1 2">
    <name type="scientific">Starkeya nomas</name>
    <dbReference type="NCBI Taxonomy" id="2666134"/>
    <lineage>
        <taxon>Bacteria</taxon>
        <taxon>Pseudomonadati</taxon>
        <taxon>Pseudomonadota</taxon>
        <taxon>Alphaproteobacteria</taxon>
        <taxon>Hyphomicrobiales</taxon>
        <taxon>Xanthobacteraceae</taxon>
        <taxon>Starkeya</taxon>
    </lineage>
</organism>
<evidence type="ECO:0000313" key="1">
    <source>
        <dbReference type="EMBL" id="CAA0111541.1"/>
    </source>
</evidence>
<proteinExistence type="predicted"/>
<keyword evidence="2" id="KW-1185">Reference proteome</keyword>
<reference evidence="1 2" key="1">
    <citation type="submission" date="2019-12" db="EMBL/GenBank/DDBJ databases">
        <authorList>
            <person name="Reyes-Prieto M."/>
        </authorList>
    </citation>
    <scope>NUCLEOTIDE SEQUENCE [LARGE SCALE GENOMIC DNA]</scope>
    <source>
        <strain evidence="1">HF14-78462</strain>
    </source>
</reference>
<sequence>MAQPNAQEDFAKLSADLATLRSDVAKLTETLAAIARTEGEAAADAVASRVRAGKARAEAAAAGLVDEGLTAYEDAKERAQAITGDVGAVIERNPYGAVLTALGVGFLFGLLSRSR</sequence>
<dbReference type="RefSeq" id="WP_144341491.1">
    <property type="nucleotide sequence ID" value="NZ_CACSAS010000001.1"/>
</dbReference>
<accession>A0A5S9Q2V1</accession>
<name>A0A5S9Q2V1_9HYPH</name>
<dbReference type="AlphaFoldDB" id="A0A5S9Q2V1"/>
<gene>
    <name evidence="1" type="ORF">STARVERO_03949</name>
</gene>
<dbReference type="EMBL" id="CACSAS010000001">
    <property type="protein sequence ID" value="CAA0111541.1"/>
    <property type="molecule type" value="Genomic_DNA"/>
</dbReference>